<sequence>MPDSLPASPQALHEALATAVLELDEALTVQLAEQVIARGLDAWTAIEEGLIAGMNRAGTLFDEEEYFVPELLIASDAMYAGLAVLRPHIRNEQAGHGRRVVIGVVQGDTHDIGKNLVRIMLEAAGFEVFDLGRDVPAQNFIDRAVEVRADLIALSTLMTTTMEQMAQVVRLLEAGHIRERFKVIVGGAPISQHFAERIGADGYAPRAAQAVQLARRLTGLVAAA</sequence>
<dbReference type="SUPFAM" id="SSF52242">
    <property type="entry name" value="Cobalamin (vitamin B12)-binding domain"/>
    <property type="match status" value="1"/>
</dbReference>
<organism evidence="6 7">
    <name type="scientific">Rhodovastum atsumiense</name>
    <dbReference type="NCBI Taxonomy" id="504468"/>
    <lineage>
        <taxon>Bacteria</taxon>
        <taxon>Pseudomonadati</taxon>
        <taxon>Pseudomonadota</taxon>
        <taxon>Alphaproteobacteria</taxon>
        <taxon>Acetobacterales</taxon>
        <taxon>Acetobacteraceae</taxon>
        <taxon>Rhodovastum</taxon>
    </lineage>
</organism>
<dbReference type="InterPro" id="IPR003759">
    <property type="entry name" value="Cbl-bd_cap"/>
</dbReference>
<dbReference type="GO" id="GO:0005829">
    <property type="term" value="C:cytosol"/>
    <property type="evidence" value="ECO:0007669"/>
    <property type="project" value="TreeGrafter"/>
</dbReference>
<protein>
    <submittedName>
        <fullName evidence="6">Cobalamin-binding protein</fullName>
    </submittedName>
</protein>
<dbReference type="Gene3D" id="1.10.1240.10">
    <property type="entry name" value="Methionine synthase domain"/>
    <property type="match status" value="1"/>
</dbReference>
<dbReference type="GO" id="GO:0050667">
    <property type="term" value="P:homocysteine metabolic process"/>
    <property type="evidence" value="ECO:0007669"/>
    <property type="project" value="TreeGrafter"/>
</dbReference>
<dbReference type="GO" id="GO:0031419">
    <property type="term" value="F:cobalamin binding"/>
    <property type="evidence" value="ECO:0007669"/>
    <property type="project" value="InterPro"/>
</dbReference>
<dbReference type="Proteomes" id="UP000325255">
    <property type="component" value="Unassembled WGS sequence"/>
</dbReference>
<dbReference type="Pfam" id="PF02310">
    <property type="entry name" value="B12-binding"/>
    <property type="match status" value="1"/>
</dbReference>
<dbReference type="GO" id="GO:0046653">
    <property type="term" value="P:tetrahydrofolate metabolic process"/>
    <property type="evidence" value="ECO:0007669"/>
    <property type="project" value="TreeGrafter"/>
</dbReference>
<gene>
    <name evidence="6" type="ORF">F1189_22065</name>
</gene>
<dbReference type="CDD" id="cd02070">
    <property type="entry name" value="corrinoid_protein_B12-BD"/>
    <property type="match status" value="1"/>
</dbReference>
<proteinExistence type="inferred from homology"/>
<reference evidence="6 7" key="1">
    <citation type="submission" date="2019-09" db="EMBL/GenBank/DDBJ databases">
        <title>Genome sequence of Rhodovastum atsumiense, a diverse member of the Acetobacteraceae family of non-sulfur purple photosynthetic bacteria.</title>
        <authorList>
            <person name="Meyer T."/>
            <person name="Kyndt J."/>
        </authorList>
    </citation>
    <scope>NUCLEOTIDE SEQUENCE [LARGE SCALE GENOMIC DNA]</scope>
    <source>
        <strain evidence="6 7">DSM 21279</strain>
    </source>
</reference>
<dbReference type="SMART" id="SM01018">
    <property type="entry name" value="B12-binding_2"/>
    <property type="match status" value="1"/>
</dbReference>
<dbReference type="Gene3D" id="3.40.50.280">
    <property type="entry name" value="Cobalamin-binding domain"/>
    <property type="match status" value="1"/>
</dbReference>
<keyword evidence="3" id="KW-0170">Cobalt</keyword>
<dbReference type="InterPro" id="IPR036724">
    <property type="entry name" value="Cobalamin-bd_sf"/>
</dbReference>
<keyword evidence="2" id="KW-0479">Metal-binding</keyword>
<evidence type="ECO:0000256" key="2">
    <source>
        <dbReference type="ARBA" id="ARBA00022723"/>
    </source>
</evidence>
<dbReference type="RefSeq" id="WP_150043047.1">
    <property type="nucleotide sequence ID" value="NZ_OW485601.1"/>
</dbReference>
<dbReference type="OrthoDB" id="9803687at2"/>
<dbReference type="GO" id="GO:0046872">
    <property type="term" value="F:metal ion binding"/>
    <property type="evidence" value="ECO:0007669"/>
    <property type="project" value="UniProtKB-KW"/>
</dbReference>
<feature type="domain" description="B12-binding" evidence="4">
    <location>
        <begin position="97"/>
        <end position="224"/>
    </location>
</feature>
<evidence type="ECO:0000259" key="5">
    <source>
        <dbReference type="PROSITE" id="PS51337"/>
    </source>
</evidence>
<dbReference type="InterPro" id="IPR006158">
    <property type="entry name" value="Cobalamin-bd"/>
</dbReference>
<dbReference type="SUPFAM" id="SSF47644">
    <property type="entry name" value="Methionine synthase domain"/>
    <property type="match status" value="1"/>
</dbReference>
<dbReference type="GO" id="GO:0008705">
    <property type="term" value="F:methionine synthase activity"/>
    <property type="evidence" value="ECO:0007669"/>
    <property type="project" value="TreeGrafter"/>
</dbReference>
<dbReference type="PANTHER" id="PTHR45833">
    <property type="entry name" value="METHIONINE SYNTHASE"/>
    <property type="match status" value="1"/>
</dbReference>
<dbReference type="PROSITE" id="PS51337">
    <property type="entry name" value="B12_BINDING_NTER"/>
    <property type="match status" value="1"/>
</dbReference>
<evidence type="ECO:0000259" key="4">
    <source>
        <dbReference type="PROSITE" id="PS51332"/>
    </source>
</evidence>
<evidence type="ECO:0000256" key="3">
    <source>
        <dbReference type="ARBA" id="ARBA00023285"/>
    </source>
</evidence>
<evidence type="ECO:0000256" key="1">
    <source>
        <dbReference type="ARBA" id="ARBA00010854"/>
    </source>
</evidence>
<dbReference type="PANTHER" id="PTHR45833:SF1">
    <property type="entry name" value="METHIONINE SYNTHASE"/>
    <property type="match status" value="1"/>
</dbReference>
<comment type="caution">
    <text evidence="6">The sequence shown here is derived from an EMBL/GenBank/DDBJ whole genome shotgun (WGS) entry which is preliminary data.</text>
</comment>
<evidence type="ECO:0000313" key="6">
    <source>
        <dbReference type="EMBL" id="KAA5609878.1"/>
    </source>
</evidence>
<dbReference type="AlphaFoldDB" id="A0A5M6IQN7"/>
<keyword evidence="7" id="KW-1185">Reference proteome</keyword>
<dbReference type="EMBL" id="VWPK01000042">
    <property type="protein sequence ID" value="KAA5609878.1"/>
    <property type="molecule type" value="Genomic_DNA"/>
</dbReference>
<feature type="domain" description="B12-binding N-terminal" evidence="5">
    <location>
        <begin position="3"/>
        <end position="97"/>
    </location>
</feature>
<dbReference type="InterPro" id="IPR036594">
    <property type="entry name" value="Meth_synthase_dom"/>
</dbReference>
<evidence type="ECO:0000313" key="7">
    <source>
        <dbReference type="Proteomes" id="UP000325255"/>
    </source>
</evidence>
<dbReference type="InterPro" id="IPR050554">
    <property type="entry name" value="Met_Synthase/Corrinoid"/>
</dbReference>
<accession>A0A5M6IQN7</accession>
<comment type="similarity">
    <text evidence="1">Belongs to the methylamine corrinoid protein family.</text>
</comment>
<dbReference type="PROSITE" id="PS51332">
    <property type="entry name" value="B12_BINDING"/>
    <property type="match status" value="1"/>
</dbReference>
<dbReference type="FunFam" id="3.40.50.280:FF:000003">
    <property type="entry name" value="Dimethylamine methyltransferase corrinoid protein"/>
    <property type="match status" value="1"/>
</dbReference>
<name>A0A5M6IQN7_9PROT</name>
<dbReference type="Pfam" id="PF02607">
    <property type="entry name" value="B12-binding_2"/>
    <property type="match status" value="1"/>
</dbReference>